<evidence type="ECO:0000256" key="1">
    <source>
        <dbReference type="SAM" id="MobiDB-lite"/>
    </source>
</evidence>
<feature type="region of interest" description="Disordered" evidence="1">
    <location>
        <begin position="22"/>
        <end position="42"/>
    </location>
</feature>
<protein>
    <submittedName>
        <fullName evidence="2">Uncharacterized protein</fullName>
    </submittedName>
</protein>
<reference evidence="2" key="2">
    <citation type="submission" date="2025-08" db="UniProtKB">
        <authorList>
            <consortium name="Ensembl"/>
        </authorList>
    </citation>
    <scope>IDENTIFICATION</scope>
</reference>
<dbReference type="Ensembl" id="ENSCSAVT00000006814.1">
    <property type="protein sequence ID" value="ENSCSAVP00000006728.1"/>
    <property type="gene ID" value="ENSCSAVG00000004027.1"/>
</dbReference>
<proteinExistence type="predicted"/>
<keyword evidence="3" id="KW-1185">Reference proteome</keyword>
<evidence type="ECO:0000313" key="2">
    <source>
        <dbReference type="Ensembl" id="ENSCSAVP00000006728.1"/>
    </source>
</evidence>
<dbReference type="AlphaFoldDB" id="H2YN26"/>
<reference evidence="3" key="1">
    <citation type="submission" date="2003-08" db="EMBL/GenBank/DDBJ databases">
        <authorList>
            <person name="Birren B."/>
            <person name="Nusbaum C."/>
            <person name="Abebe A."/>
            <person name="Abouelleil A."/>
            <person name="Adekoya E."/>
            <person name="Ait-zahra M."/>
            <person name="Allen N."/>
            <person name="Allen T."/>
            <person name="An P."/>
            <person name="Anderson M."/>
            <person name="Anderson S."/>
            <person name="Arachchi H."/>
            <person name="Armbruster J."/>
            <person name="Bachantsang P."/>
            <person name="Baldwin J."/>
            <person name="Barry A."/>
            <person name="Bayul T."/>
            <person name="Blitshsteyn B."/>
            <person name="Bloom T."/>
            <person name="Blye J."/>
            <person name="Boguslavskiy L."/>
            <person name="Borowsky M."/>
            <person name="Boukhgalter B."/>
            <person name="Brunache A."/>
            <person name="Butler J."/>
            <person name="Calixte N."/>
            <person name="Calvo S."/>
            <person name="Camarata J."/>
            <person name="Campo K."/>
            <person name="Chang J."/>
            <person name="Cheshatsang Y."/>
            <person name="Citroen M."/>
            <person name="Collymore A."/>
            <person name="Considine T."/>
            <person name="Cook A."/>
            <person name="Cooke P."/>
            <person name="Corum B."/>
            <person name="Cuomo C."/>
            <person name="David R."/>
            <person name="Dawoe T."/>
            <person name="Degray S."/>
            <person name="Dodge S."/>
            <person name="Dooley K."/>
            <person name="Dorje P."/>
            <person name="Dorjee K."/>
            <person name="Dorris L."/>
            <person name="Duffey N."/>
            <person name="Dupes A."/>
            <person name="Elkins T."/>
            <person name="Engels R."/>
            <person name="Erickson J."/>
            <person name="Farina A."/>
            <person name="Faro S."/>
            <person name="Ferreira P."/>
            <person name="Fischer H."/>
            <person name="Fitzgerald M."/>
            <person name="Foley K."/>
            <person name="Gage D."/>
            <person name="Galagan J."/>
            <person name="Gearin G."/>
            <person name="Gnerre S."/>
            <person name="Gnirke A."/>
            <person name="Goyette A."/>
            <person name="Graham J."/>
            <person name="Grandbois E."/>
            <person name="Gyaltsen K."/>
            <person name="Hafez N."/>
            <person name="Hagopian D."/>
            <person name="Hagos B."/>
            <person name="Hall J."/>
            <person name="Hatcher B."/>
            <person name="Heller A."/>
            <person name="Higgins H."/>
            <person name="Honan T."/>
            <person name="Horn A."/>
            <person name="Houde N."/>
            <person name="Hughes L."/>
            <person name="Hulme W."/>
            <person name="Husby E."/>
            <person name="Iliev I."/>
            <person name="Jaffe D."/>
            <person name="Jones C."/>
            <person name="Kamal M."/>
            <person name="Kamat A."/>
            <person name="Kamvysselis M."/>
            <person name="Karlsson E."/>
            <person name="Kells C."/>
            <person name="Kieu A."/>
            <person name="Kisner P."/>
            <person name="Kodira C."/>
            <person name="Kulbokas E."/>
            <person name="Labutti K."/>
            <person name="Lama D."/>
            <person name="Landers T."/>
            <person name="Leger J."/>
            <person name="Levine S."/>
            <person name="Lewis D."/>
            <person name="Lewis T."/>
            <person name="Lindblad-toh K."/>
            <person name="Liu X."/>
            <person name="Lokyitsang T."/>
            <person name="Lokyitsang Y."/>
            <person name="Lucien O."/>
            <person name="Lui A."/>
            <person name="Ma L.J."/>
            <person name="Mabbitt R."/>
            <person name="Macdonald J."/>
            <person name="Maclean C."/>
            <person name="Major J."/>
            <person name="Manning J."/>
            <person name="Marabella R."/>
            <person name="Maru K."/>
            <person name="Matthews C."/>
            <person name="Mauceli E."/>
            <person name="Mccarthy M."/>
            <person name="Mcdonough S."/>
            <person name="Mcghee T."/>
            <person name="Meldrim J."/>
            <person name="Meneus L."/>
            <person name="Mesirov J."/>
            <person name="Mihalev A."/>
            <person name="Mihova T."/>
            <person name="Mikkelsen T."/>
            <person name="Mlenga V."/>
            <person name="Moru K."/>
            <person name="Mozes J."/>
            <person name="Mulrain L."/>
            <person name="Munson G."/>
            <person name="Naylor J."/>
            <person name="Newes C."/>
            <person name="Nguyen C."/>
            <person name="Nguyen N."/>
            <person name="Nguyen T."/>
            <person name="Nicol R."/>
            <person name="Nielsen C."/>
            <person name="Nizzari M."/>
            <person name="Norbu C."/>
            <person name="Norbu N."/>
            <person name="O'donnell P."/>
            <person name="Okoawo O."/>
            <person name="O'leary S."/>
            <person name="Omotosho B."/>
            <person name="O'neill K."/>
            <person name="Osman S."/>
            <person name="Parker S."/>
            <person name="Perrin D."/>
            <person name="Phunkhang P."/>
            <person name="Piqani B."/>
            <person name="Purcell S."/>
            <person name="Rachupka T."/>
            <person name="Ramasamy U."/>
            <person name="Rameau R."/>
            <person name="Ray V."/>
            <person name="Raymond C."/>
            <person name="Retta R."/>
            <person name="Richardson S."/>
            <person name="Rise C."/>
            <person name="Rodriguez J."/>
            <person name="Rogers J."/>
            <person name="Rogov P."/>
            <person name="Rutman M."/>
            <person name="Schupbach R."/>
            <person name="Seaman C."/>
            <person name="Settipalli S."/>
            <person name="Sharpe T."/>
            <person name="Sheridan J."/>
            <person name="Sherpa N."/>
            <person name="Shi J."/>
            <person name="Smirnov S."/>
            <person name="Smith C."/>
            <person name="Sougnez C."/>
            <person name="Spencer B."/>
            <person name="Stalker J."/>
            <person name="Stange-thomann N."/>
            <person name="Stavropoulos S."/>
            <person name="Stetson K."/>
            <person name="Stone C."/>
            <person name="Stone S."/>
            <person name="Stubbs M."/>
            <person name="Talamas J."/>
            <person name="Tchuinga P."/>
            <person name="Tenzing P."/>
            <person name="Tesfaye S."/>
            <person name="Theodore J."/>
            <person name="Thoulutsang Y."/>
            <person name="Topham K."/>
            <person name="Towey S."/>
            <person name="Tsamla T."/>
            <person name="Tsomo N."/>
            <person name="Vallee D."/>
            <person name="Vassiliev H."/>
            <person name="Venkataraman V."/>
            <person name="Vinson J."/>
            <person name="Vo A."/>
            <person name="Wade C."/>
            <person name="Wang S."/>
            <person name="Wangchuk T."/>
            <person name="Wangdi T."/>
            <person name="Whittaker C."/>
            <person name="Wilkinson J."/>
            <person name="Wu Y."/>
            <person name="Wyman D."/>
            <person name="Yadav S."/>
            <person name="Yang S."/>
            <person name="Yang X."/>
            <person name="Yeager S."/>
            <person name="Yee E."/>
            <person name="Young G."/>
            <person name="Zainoun J."/>
            <person name="Zembeck L."/>
            <person name="Zimmer A."/>
            <person name="Zody M."/>
            <person name="Lander E."/>
        </authorList>
    </citation>
    <scope>NUCLEOTIDE SEQUENCE [LARGE SCALE GENOMIC DNA]</scope>
</reference>
<dbReference type="HOGENOM" id="CLU_1975452_0_0_1"/>
<reference evidence="2" key="3">
    <citation type="submission" date="2025-09" db="UniProtKB">
        <authorList>
            <consortium name="Ensembl"/>
        </authorList>
    </citation>
    <scope>IDENTIFICATION</scope>
</reference>
<name>H2YN26_CIOSA</name>
<dbReference type="Proteomes" id="UP000007875">
    <property type="component" value="Unassembled WGS sequence"/>
</dbReference>
<sequence length="127" mass="14667">MADRRKSAKKLKNDEVINMAPISSQDVRVSQRTTPYPSAGEGTLQLTTSAMVGANVLDELTYKDLDSLKELKCPMAEKKRIRRELLDEHRGKSKASRSTYDSVKWNRFKEDSKDVFRHLELWRTSLH</sequence>
<organism evidence="2 3">
    <name type="scientific">Ciona savignyi</name>
    <name type="common">Pacific transparent sea squirt</name>
    <dbReference type="NCBI Taxonomy" id="51511"/>
    <lineage>
        <taxon>Eukaryota</taxon>
        <taxon>Metazoa</taxon>
        <taxon>Chordata</taxon>
        <taxon>Tunicata</taxon>
        <taxon>Ascidiacea</taxon>
        <taxon>Phlebobranchia</taxon>
        <taxon>Cionidae</taxon>
        <taxon>Ciona</taxon>
    </lineage>
</organism>
<evidence type="ECO:0000313" key="3">
    <source>
        <dbReference type="Proteomes" id="UP000007875"/>
    </source>
</evidence>
<accession>H2YN26</accession>
<feature type="compositionally biased region" description="Polar residues" evidence="1">
    <location>
        <begin position="22"/>
        <end position="36"/>
    </location>
</feature>
<dbReference type="GeneTree" id="ENSGT01050000244894"/>